<evidence type="ECO:0000313" key="2">
    <source>
        <dbReference type="Proteomes" id="UP000306509"/>
    </source>
</evidence>
<reference evidence="1 2" key="1">
    <citation type="journal article" date="2019" name="Anaerobe">
        <title>Detection of Robinsoniella peoriensis in multiple bone samples of a trauma patient.</title>
        <authorList>
            <person name="Schrottner P."/>
            <person name="Hartwich K."/>
            <person name="Bunk B."/>
            <person name="Schober I."/>
            <person name="Helbig S."/>
            <person name="Rudolph W.W."/>
            <person name="Gunzer F."/>
        </authorList>
    </citation>
    <scope>NUCLEOTIDE SEQUENCE [LARGE SCALE GENOMIC DNA]</scope>
    <source>
        <strain evidence="1 2">DSM 106044</strain>
    </source>
</reference>
<comment type="caution">
    <text evidence="1">The sequence shown here is derived from an EMBL/GenBank/DDBJ whole genome shotgun (WGS) entry which is preliminary data.</text>
</comment>
<evidence type="ECO:0000313" key="1">
    <source>
        <dbReference type="EMBL" id="TLD01756.1"/>
    </source>
</evidence>
<sequence>MSRHIVIDGNAFYEVDDECMKGRKEEVFNKVKKEKVTAEKKTNKEDSEK</sequence>
<dbReference type="EMBL" id="QGQD01000029">
    <property type="protein sequence ID" value="TLD01756.1"/>
    <property type="molecule type" value="Genomic_DNA"/>
</dbReference>
<dbReference type="Proteomes" id="UP000306509">
    <property type="component" value="Unassembled WGS sequence"/>
</dbReference>
<proteinExistence type="predicted"/>
<accession>A0A4U8QL91</accession>
<dbReference type="STRING" id="180332.GCA_000797495_04573"/>
<gene>
    <name evidence="1" type="ORF">DSM106044_01344</name>
</gene>
<keyword evidence="2" id="KW-1185">Reference proteome</keyword>
<name>A0A4U8QL91_9FIRM</name>
<organism evidence="1 2">
    <name type="scientific">Robinsoniella peoriensis</name>
    <dbReference type="NCBI Taxonomy" id="180332"/>
    <lineage>
        <taxon>Bacteria</taxon>
        <taxon>Bacillati</taxon>
        <taxon>Bacillota</taxon>
        <taxon>Clostridia</taxon>
        <taxon>Lachnospirales</taxon>
        <taxon>Lachnospiraceae</taxon>
        <taxon>Robinsoniella</taxon>
    </lineage>
</organism>
<dbReference type="AlphaFoldDB" id="A0A4U8QL91"/>
<protein>
    <submittedName>
        <fullName evidence="1">Uncharacterized protein</fullName>
    </submittedName>
</protein>
<dbReference type="RefSeq" id="WP_176731078.1">
    <property type="nucleotide sequence ID" value="NZ_CABMJZ010000078.1"/>
</dbReference>